<feature type="transmembrane region" description="Helical" evidence="1">
    <location>
        <begin position="492"/>
        <end position="517"/>
    </location>
</feature>
<evidence type="ECO:0000313" key="4">
    <source>
        <dbReference type="Proteomes" id="UP000178656"/>
    </source>
</evidence>
<dbReference type="SUPFAM" id="SSF55166">
    <property type="entry name" value="Hedgehog/DD-peptidase"/>
    <property type="match status" value="1"/>
</dbReference>
<keyword evidence="1" id="KW-1133">Transmembrane helix</keyword>
<dbReference type="InterPro" id="IPR009045">
    <property type="entry name" value="Zn_M74/Hedgehog-like"/>
</dbReference>
<feature type="transmembrane region" description="Helical" evidence="1">
    <location>
        <begin position="529"/>
        <end position="549"/>
    </location>
</feature>
<dbReference type="GO" id="GO:0008233">
    <property type="term" value="F:peptidase activity"/>
    <property type="evidence" value="ECO:0007669"/>
    <property type="project" value="InterPro"/>
</dbReference>
<dbReference type="Gene3D" id="3.30.1380.10">
    <property type="match status" value="1"/>
</dbReference>
<keyword evidence="1" id="KW-0472">Membrane</keyword>
<dbReference type="Proteomes" id="UP000178656">
    <property type="component" value="Unassembled WGS sequence"/>
</dbReference>
<evidence type="ECO:0000313" key="3">
    <source>
        <dbReference type="EMBL" id="OGF37996.1"/>
    </source>
</evidence>
<protein>
    <recommendedName>
        <fullName evidence="2">Peptidase M15C domain-containing protein</fullName>
    </recommendedName>
</protein>
<accession>A0A1F5TGW7</accession>
<gene>
    <name evidence="3" type="ORF">A2482_01655</name>
</gene>
<reference evidence="3 4" key="1">
    <citation type="journal article" date="2016" name="Nat. Commun.">
        <title>Thousands of microbial genomes shed light on interconnected biogeochemical processes in an aquifer system.</title>
        <authorList>
            <person name="Anantharaman K."/>
            <person name="Brown C.T."/>
            <person name="Hug L.A."/>
            <person name="Sharon I."/>
            <person name="Castelle C.J."/>
            <person name="Probst A.J."/>
            <person name="Thomas B.C."/>
            <person name="Singh A."/>
            <person name="Wilkins M.J."/>
            <person name="Karaoz U."/>
            <person name="Brodie E.L."/>
            <person name="Williams K.H."/>
            <person name="Hubbard S.S."/>
            <person name="Banfield J.F."/>
        </authorList>
    </citation>
    <scope>NUCLEOTIDE SEQUENCE [LARGE SCALE GENOMIC DNA]</scope>
</reference>
<dbReference type="EMBL" id="MFGM01000011">
    <property type="protein sequence ID" value="OGF37996.1"/>
    <property type="molecule type" value="Genomic_DNA"/>
</dbReference>
<name>A0A1F5TGW7_9BACT</name>
<proteinExistence type="predicted"/>
<evidence type="ECO:0000256" key="1">
    <source>
        <dbReference type="SAM" id="Phobius"/>
    </source>
</evidence>
<comment type="caution">
    <text evidence="3">The sequence shown here is derived from an EMBL/GenBank/DDBJ whole genome shotgun (WGS) entry which is preliminary data.</text>
</comment>
<sequence length="900" mass="95452">MLKNKRATILFIVFFSSLLCLPLIALAEISGIQGSVFPDTCAGKMADVPKKDAYSDTSEPGKKSYATSTWYKDAVAPWKNSNLTAIKIGQVTKDILGESIYVNKSAASAFGSFSTALDKCPEIKNSTYKIVVYDHFACRLMTGETKLSYHAEGFAIDINVPDNKYFSGTCVPGKCNYPPCVIKAAKDSGISWGGGLPSSPLYPGICDGHHFEYRGGVSNIQEADLIFCQKDTNPDACASDKDCPKDKPLCSLAEFKCTAGAPCATSLDCNPTEFCDNTISQCLPQLPSGKPCDDADQCISGECANNQCACAQNADCEKNQFCDVTKNNCVNKVAAGETCPADPKNCISGVCEEKTIVPQPAQQTCVCTQNDHCPADKYCAAGASLDAGLCLGKLDEGAACSATNGDAVCKSGKCAVQLPEVAGTCTAPPIAPTATTTTTPAAPPEPVKYTTIAPKINVPIPGLEEFKTEEITAGDTVSIPWLAQYIVAVYKYMIIIGAVIAVLSLMAGGLLYMLGGLNQKMLGRGKEMMIGAVGGLTVLLASNLILQMINPKLVNLQSLSLKTVEQSNMEDVAMELYGSFDLNASGATVGPILPGKYRSTMLSSETCGDKAGMSLPTVAERLQRLVKIVNVWKVVAAEQGGAIYVRGGETGCTDKSFSQEEYQLLSLTNLYNAYPATFAAYQSTACLNVVDALSKMPKKPRPTTDTVSDFMKKYGAPSKSCLPMINALVVNNVVKPAQAAGMMCGDCGTFQEHLYSECFDKKIGGRAKAGLGCKLGAKGLNKFRFKIDASSTPADLQKALAALQFGDIIHMVSPGHYFMYTGKVSGLGFEILEMGSGGSQGDIANNSYGAMKAVKNIGLDKLDASGVRAYNSAEKYLQGLLNKGTTFCGYSVVDDSFYSK</sequence>
<dbReference type="InterPro" id="IPR039561">
    <property type="entry name" value="Peptidase_M15C"/>
</dbReference>
<dbReference type="AlphaFoldDB" id="A0A1F5TGW7"/>
<feature type="domain" description="Peptidase M15C" evidence="2">
    <location>
        <begin position="142"/>
        <end position="213"/>
    </location>
</feature>
<evidence type="ECO:0000259" key="2">
    <source>
        <dbReference type="Pfam" id="PF13539"/>
    </source>
</evidence>
<keyword evidence="1" id="KW-0812">Transmembrane</keyword>
<dbReference type="Pfam" id="PF13539">
    <property type="entry name" value="Peptidase_M15_4"/>
    <property type="match status" value="1"/>
</dbReference>
<organism evidence="3 4">
    <name type="scientific">Candidatus Falkowbacteria bacterium RIFOXYC2_FULL_48_21</name>
    <dbReference type="NCBI Taxonomy" id="1798005"/>
    <lineage>
        <taxon>Bacteria</taxon>
        <taxon>Candidatus Falkowiibacteriota</taxon>
    </lineage>
</organism>